<protein>
    <recommendedName>
        <fullName evidence="3">Cysteine rich secreted protein</fullName>
    </recommendedName>
</protein>
<feature type="chain" id="PRO_5004372649" description="Cysteine rich secreted protein" evidence="1">
    <location>
        <begin position="20"/>
        <end position="60"/>
    </location>
</feature>
<accession>R4WNA3</accession>
<evidence type="ECO:0008006" key="3">
    <source>
        <dbReference type="Google" id="ProtNLM"/>
    </source>
</evidence>
<reference evidence="2" key="1">
    <citation type="journal article" date="2013" name="PLoS ONE">
        <title>Gene expression in gut symbiotic organ of stinkbug affected by extracellular bacterial symbiont.</title>
        <authorList>
            <person name="Futahashi R."/>
            <person name="Tanaka K."/>
            <person name="Tanahashi M."/>
            <person name="Nikoh N."/>
            <person name="Kikuchi Y."/>
            <person name="Lee B.L."/>
            <person name="Fukatsu T."/>
        </authorList>
    </citation>
    <scope>NUCLEOTIDE SEQUENCE</scope>
    <source>
        <tissue evidence="2">Midgut</tissue>
    </source>
</reference>
<keyword evidence="1" id="KW-0732">Signal</keyword>
<proteinExistence type="evidence at transcript level"/>
<dbReference type="EMBL" id="AK417086">
    <property type="protein sequence ID" value="BAN20301.1"/>
    <property type="molecule type" value="mRNA"/>
</dbReference>
<evidence type="ECO:0000256" key="1">
    <source>
        <dbReference type="SAM" id="SignalP"/>
    </source>
</evidence>
<dbReference type="AlphaFoldDB" id="R4WNA3"/>
<evidence type="ECO:0000313" key="2">
    <source>
        <dbReference type="EMBL" id="BAN20301.1"/>
    </source>
</evidence>
<feature type="signal peptide" evidence="1">
    <location>
        <begin position="1"/>
        <end position="19"/>
    </location>
</feature>
<name>R4WNA3_RIPPE</name>
<sequence>MKFLWLVLLFLAALSVALGSVTQRPDNATSTGTQIIKEIIKAPCKAGKRMVRGKCRDVFE</sequence>
<organism evidence="2">
    <name type="scientific">Riptortus pedestris</name>
    <name type="common">Bean bug</name>
    <dbReference type="NCBI Taxonomy" id="329032"/>
    <lineage>
        <taxon>Eukaryota</taxon>
        <taxon>Metazoa</taxon>
        <taxon>Ecdysozoa</taxon>
        <taxon>Arthropoda</taxon>
        <taxon>Hexapoda</taxon>
        <taxon>Insecta</taxon>
        <taxon>Pterygota</taxon>
        <taxon>Neoptera</taxon>
        <taxon>Paraneoptera</taxon>
        <taxon>Hemiptera</taxon>
        <taxon>Heteroptera</taxon>
        <taxon>Panheteroptera</taxon>
        <taxon>Pentatomomorpha</taxon>
        <taxon>Coreoidea</taxon>
        <taxon>Alydidae</taxon>
        <taxon>Riptortus</taxon>
    </lineage>
</organism>